<comment type="caution">
    <text evidence="2">The sequence shown here is derived from an EMBL/GenBank/DDBJ whole genome shotgun (WGS) entry which is preliminary data.</text>
</comment>
<dbReference type="Proteomes" id="UP001152484">
    <property type="component" value="Unassembled WGS sequence"/>
</dbReference>
<dbReference type="AlphaFoldDB" id="A0A9P0YH50"/>
<dbReference type="GO" id="GO:0016192">
    <property type="term" value="P:vesicle-mediated transport"/>
    <property type="evidence" value="ECO:0007669"/>
    <property type="project" value="InterPro"/>
</dbReference>
<keyword evidence="3" id="KW-1185">Reference proteome</keyword>
<dbReference type="GO" id="GO:0016020">
    <property type="term" value="C:membrane"/>
    <property type="evidence" value="ECO:0007669"/>
    <property type="project" value="UniProtKB-SubCell"/>
</dbReference>
<evidence type="ECO:0000313" key="3">
    <source>
        <dbReference type="Proteomes" id="UP001152484"/>
    </source>
</evidence>
<keyword evidence="1" id="KW-0813">Transport</keyword>
<dbReference type="OrthoDB" id="660759at2759"/>
<dbReference type="GO" id="GO:0015031">
    <property type="term" value="P:protein transport"/>
    <property type="evidence" value="ECO:0007669"/>
    <property type="project" value="UniProtKB-KW"/>
</dbReference>
<comment type="similarity">
    <text evidence="1">Belongs to the SFT2 family.</text>
</comment>
<gene>
    <name evidence="2" type="ORF">CEURO_LOCUS720</name>
</gene>
<keyword evidence="1" id="KW-0812">Transmembrane</keyword>
<proteinExistence type="inferred from homology"/>
<feature type="transmembrane region" description="Helical" evidence="1">
    <location>
        <begin position="87"/>
        <end position="105"/>
    </location>
</feature>
<reference evidence="2" key="1">
    <citation type="submission" date="2022-07" db="EMBL/GenBank/DDBJ databases">
        <authorList>
            <person name="Macas J."/>
            <person name="Novak P."/>
            <person name="Neumann P."/>
        </authorList>
    </citation>
    <scope>NUCLEOTIDE SEQUENCE</scope>
</reference>
<keyword evidence="1" id="KW-0472">Membrane</keyword>
<dbReference type="EMBL" id="CAMAPE010000002">
    <property type="protein sequence ID" value="CAH9054842.1"/>
    <property type="molecule type" value="Genomic_DNA"/>
</dbReference>
<sequence>MNLDFDGESEAYGVCGSLLRFRGPSPNDLRVSQGVGDLPGNSPSATSNVPSGKALMYFELFLGAGVFFIFLAFTMFLPVMVIMPQKFAIGFTIGCSFIIGSFFALQRSKKSTFTHAIKGEASVYSQFHWQHGGDNIFFNGHEELYSLCGILSENKTV</sequence>
<protein>
    <recommendedName>
        <fullName evidence="1">Vesicle transport protein</fullName>
    </recommendedName>
</protein>
<dbReference type="InterPro" id="IPR011691">
    <property type="entry name" value="Vesicle_transpt_SFT2"/>
</dbReference>
<keyword evidence="1" id="KW-0653">Protein transport</keyword>
<comment type="subcellular location">
    <subcellularLocation>
        <location evidence="1">Membrane</location>
        <topology evidence="1">Multi-pass membrane protein</topology>
    </subcellularLocation>
</comment>
<name>A0A9P0YH50_CUSEU</name>
<dbReference type="PANTHER" id="PTHR23137">
    <property type="entry name" value="VESICLE TRANSPORT PROTEIN-RELATED"/>
    <property type="match status" value="1"/>
</dbReference>
<evidence type="ECO:0000256" key="1">
    <source>
        <dbReference type="RuleBase" id="RU363111"/>
    </source>
</evidence>
<feature type="transmembrane region" description="Helical" evidence="1">
    <location>
        <begin position="60"/>
        <end position="81"/>
    </location>
</feature>
<comment type="caution">
    <text evidence="1">Lacks conserved residue(s) required for the propagation of feature annotation.</text>
</comment>
<accession>A0A9P0YH50</accession>
<evidence type="ECO:0000313" key="2">
    <source>
        <dbReference type="EMBL" id="CAH9054842.1"/>
    </source>
</evidence>
<organism evidence="2 3">
    <name type="scientific">Cuscuta europaea</name>
    <name type="common">European dodder</name>
    <dbReference type="NCBI Taxonomy" id="41803"/>
    <lineage>
        <taxon>Eukaryota</taxon>
        <taxon>Viridiplantae</taxon>
        <taxon>Streptophyta</taxon>
        <taxon>Embryophyta</taxon>
        <taxon>Tracheophyta</taxon>
        <taxon>Spermatophyta</taxon>
        <taxon>Magnoliopsida</taxon>
        <taxon>eudicotyledons</taxon>
        <taxon>Gunneridae</taxon>
        <taxon>Pentapetalae</taxon>
        <taxon>asterids</taxon>
        <taxon>lamiids</taxon>
        <taxon>Solanales</taxon>
        <taxon>Convolvulaceae</taxon>
        <taxon>Cuscuteae</taxon>
        <taxon>Cuscuta</taxon>
        <taxon>Cuscuta subgen. Cuscuta</taxon>
    </lineage>
</organism>
<keyword evidence="1" id="KW-1133">Transmembrane helix</keyword>
<dbReference type="PANTHER" id="PTHR23137:SF36">
    <property type="entry name" value="VESICLE TRANSPORT PROTEIN SFT2C"/>
    <property type="match status" value="1"/>
</dbReference>
<comment type="function">
    <text evidence="1">May be involved in fusion of retrograde transport vesicles derived from an endocytic compartment with the Golgi complex.</text>
</comment>